<dbReference type="EMBL" id="SLWY01000024">
    <property type="protein sequence ID" value="TCO78115.1"/>
    <property type="molecule type" value="Genomic_DNA"/>
</dbReference>
<dbReference type="InterPro" id="IPR006311">
    <property type="entry name" value="TAT_signal"/>
</dbReference>
<evidence type="ECO:0000313" key="1">
    <source>
        <dbReference type="EMBL" id="TCO78115.1"/>
    </source>
</evidence>
<dbReference type="Gene3D" id="1.10.4080.10">
    <property type="entry name" value="ADP-ribosylation/Crystallin J1"/>
    <property type="match status" value="1"/>
</dbReference>
<sequence length="310" mass="31261">MSPTSVRRRDLVLGALVADAAALGLHWLYDPAALAARAPADAECAFLAPAPYPAGSGAFAHAGKRPGDPSPYGVHLRVLLEALCAADGALDLADYQARFRAAFGYGGRFCGYIDKPTRGTLANLDAGRTTPSGVDDDQVCVLAKLPALLAADLREAATLDAAVRVTHTADVALAWCRFSAGLLAALVDGATLADALAAALAQAPAALATAARQGLECTAADPAAALGRACPLAQAMPLALHLLAHAPDFAGGVRANIRAGGDSCGRALLLGPALAALHGVGTPRGIPLAWLARLVDAPALIALAETLAAR</sequence>
<keyword evidence="2" id="KW-1185">Reference proteome</keyword>
<gene>
    <name evidence="1" type="ORF">EV699_12432</name>
</gene>
<dbReference type="GO" id="GO:0016787">
    <property type="term" value="F:hydrolase activity"/>
    <property type="evidence" value="ECO:0007669"/>
    <property type="project" value="UniProtKB-KW"/>
</dbReference>
<proteinExistence type="predicted"/>
<dbReference type="Proteomes" id="UP000295765">
    <property type="component" value="Unassembled WGS sequence"/>
</dbReference>
<dbReference type="InterPro" id="IPR036705">
    <property type="entry name" value="Ribosyl_crysJ1_sf"/>
</dbReference>
<accession>A0A4R2LFS1</accession>
<keyword evidence="1" id="KW-0378">Hydrolase</keyword>
<evidence type="ECO:0000313" key="2">
    <source>
        <dbReference type="Proteomes" id="UP000295765"/>
    </source>
</evidence>
<dbReference type="OrthoDB" id="6193578at2"/>
<dbReference type="InterPro" id="IPR005502">
    <property type="entry name" value="Ribosyl_crysJ1"/>
</dbReference>
<dbReference type="Pfam" id="PF03747">
    <property type="entry name" value="ADP_ribosyl_GH"/>
    <property type="match status" value="1"/>
</dbReference>
<protein>
    <submittedName>
        <fullName evidence="1">ADP-ribosylglycohydrolase</fullName>
    </submittedName>
</protein>
<dbReference type="PROSITE" id="PS51318">
    <property type="entry name" value="TAT"/>
    <property type="match status" value="1"/>
</dbReference>
<comment type="caution">
    <text evidence="1">The sequence shown here is derived from an EMBL/GenBank/DDBJ whole genome shotgun (WGS) entry which is preliminary data.</text>
</comment>
<organism evidence="1 2">
    <name type="scientific">Plasticicumulans lactativorans</name>
    <dbReference type="NCBI Taxonomy" id="1133106"/>
    <lineage>
        <taxon>Bacteria</taxon>
        <taxon>Pseudomonadati</taxon>
        <taxon>Pseudomonadota</taxon>
        <taxon>Gammaproteobacteria</taxon>
        <taxon>Candidatus Competibacteraceae</taxon>
        <taxon>Plasticicumulans</taxon>
    </lineage>
</organism>
<dbReference type="RefSeq" id="WP_132545282.1">
    <property type="nucleotide sequence ID" value="NZ_SLWY01000024.1"/>
</dbReference>
<name>A0A4R2LFS1_9GAMM</name>
<reference evidence="1 2" key="1">
    <citation type="submission" date="2019-03" db="EMBL/GenBank/DDBJ databases">
        <title>Genomic Encyclopedia of Type Strains, Phase IV (KMG-IV): sequencing the most valuable type-strain genomes for metagenomic binning, comparative biology and taxonomic classification.</title>
        <authorList>
            <person name="Goeker M."/>
        </authorList>
    </citation>
    <scope>NUCLEOTIDE SEQUENCE [LARGE SCALE GENOMIC DNA]</scope>
    <source>
        <strain evidence="1 2">DSM 25287</strain>
    </source>
</reference>
<dbReference type="SUPFAM" id="SSF101478">
    <property type="entry name" value="ADP-ribosylglycohydrolase"/>
    <property type="match status" value="1"/>
</dbReference>
<dbReference type="AlphaFoldDB" id="A0A4R2LFS1"/>